<protein>
    <recommendedName>
        <fullName evidence="3">Secreted protein</fullName>
    </recommendedName>
</protein>
<accession>A0ABM6U9B6</accession>
<evidence type="ECO:0008006" key="3">
    <source>
        <dbReference type="Google" id="ProtNLM"/>
    </source>
</evidence>
<evidence type="ECO:0000313" key="1">
    <source>
        <dbReference type="EMBL" id="AVU74014.1"/>
    </source>
</evidence>
<name>A0ABM6U9B6_9PSED</name>
<organism evidence="1 2">
    <name type="scientific">Pseudomonas rhizophila</name>
    <dbReference type="NCBI Taxonomy" id="2045200"/>
    <lineage>
        <taxon>Bacteria</taxon>
        <taxon>Pseudomonadati</taxon>
        <taxon>Pseudomonadota</taxon>
        <taxon>Gammaproteobacteria</taxon>
        <taxon>Pseudomonadales</taxon>
        <taxon>Pseudomonadaceae</taxon>
        <taxon>Pseudomonas</taxon>
    </lineage>
</organism>
<sequence>MLAKAVGQLAMMLAVLSPSRASSLPQFWFRGGRKIQSHRQSPVGASLLAKGVGQLADDVGCAAVFASRLAPTLISVGRKIQSHRQSPVGAGLLAKAAGQLAMMLAVLSPSRAGSLPH</sequence>
<gene>
    <name evidence="1" type="ORF">CRX69_01980</name>
</gene>
<reference evidence="1 2" key="1">
    <citation type="journal article" date="2018" name="Front. Microbiol.">
        <title>Pseudomonas rhizophila S211, a New Plant Growth-Promoting Rhizobacterium with Potential in Pesticide-Bioremediation.</title>
        <authorList>
            <person name="Hassen W."/>
            <person name="Neifar M."/>
            <person name="Cherif H."/>
            <person name="Najjari A."/>
            <person name="Chouchane H."/>
            <person name="Driouich R.C."/>
            <person name="Salah A."/>
            <person name="Naili F."/>
            <person name="Mosbah A."/>
            <person name="Souissi Y."/>
            <person name="Raddadi N."/>
            <person name="Ouzari H.I."/>
            <person name="Fava F."/>
            <person name="Cherif A."/>
        </authorList>
    </citation>
    <scope>NUCLEOTIDE SEQUENCE [LARGE SCALE GENOMIC DNA]</scope>
    <source>
        <strain evidence="1 2">S211</strain>
    </source>
</reference>
<evidence type="ECO:0000313" key="2">
    <source>
        <dbReference type="Proteomes" id="UP000241936"/>
    </source>
</evidence>
<keyword evidence="2" id="KW-1185">Reference proteome</keyword>
<dbReference type="Proteomes" id="UP000241936">
    <property type="component" value="Chromosome"/>
</dbReference>
<proteinExistence type="predicted"/>
<dbReference type="EMBL" id="CP024081">
    <property type="protein sequence ID" value="AVU74014.1"/>
    <property type="molecule type" value="Genomic_DNA"/>
</dbReference>